<evidence type="ECO:0000313" key="3">
    <source>
        <dbReference type="Proteomes" id="UP001489004"/>
    </source>
</evidence>
<comment type="caution">
    <text evidence="2">The sequence shown here is derived from an EMBL/GenBank/DDBJ whole genome shotgun (WGS) entry which is preliminary data.</text>
</comment>
<sequence>MASKVVLGRLHMPGGPRDQSKPKTVKSPLHMHAPKRPRKEEEAQVELNAEIKTIAAEVLVAWVSSCGYMVASQNRWLPQDMTLG</sequence>
<organism evidence="2 3">
    <name type="scientific">[Myrmecia] bisecta</name>
    <dbReference type="NCBI Taxonomy" id="41462"/>
    <lineage>
        <taxon>Eukaryota</taxon>
        <taxon>Viridiplantae</taxon>
        <taxon>Chlorophyta</taxon>
        <taxon>core chlorophytes</taxon>
        <taxon>Trebouxiophyceae</taxon>
        <taxon>Trebouxiales</taxon>
        <taxon>Trebouxiaceae</taxon>
        <taxon>Myrmecia</taxon>
    </lineage>
</organism>
<proteinExistence type="predicted"/>
<feature type="region of interest" description="Disordered" evidence="1">
    <location>
        <begin position="1"/>
        <end position="41"/>
    </location>
</feature>
<dbReference type="Proteomes" id="UP001489004">
    <property type="component" value="Unassembled WGS sequence"/>
</dbReference>
<dbReference type="EMBL" id="JALJOR010000020">
    <property type="protein sequence ID" value="KAK9803606.1"/>
    <property type="molecule type" value="Genomic_DNA"/>
</dbReference>
<gene>
    <name evidence="2" type="ORF">WJX72_004404</name>
</gene>
<accession>A0AAW1P3V9</accession>
<evidence type="ECO:0000256" key="1">
    <source>
        <dbReference type="SAM" id="MobiDB-lite"/>
    </source>
</evidence>
<reference evidence="2 3" key="1">
    <citation type="journal article" date="2024" name="Nat. Commun.">
        <title>Phylogenomics reveals the evolutionary origins of lichenization in chlorophyte algae.</title>
        <authorList>
            <person name="Puginier C."/>
            <person name="Libourel C."/>
            <person name="Otte J."/>
            <person name="Skaloud P."/>
            <person name="Haon M."/>
            <person name="Grisel S."/>
            <person name="Petersen M."/>
            <person name="Berrin J.G."/>
            <person name="Delaux P.M."/>
            <person name="Dal Grande F."/>
            <person name="Keller J."/>
        </authorList>
    </citation>
    <scope>NUCLEOTIDE SEQUENCE [LARGE SCALE GENOMIC DNA]</scope>
    <source>
        <strain evidence="2 3">SAG 2043</strain>
    </source>
</reference>
<evidence type="ECO:0000313" key="2">
    <source>
        <dbReference type="EMBL" id="KAK9803606.1"/>
    </source>
</evidence>
<protein>
    <submittedName>
        <fullName evidence="2">Uncharacterized protein</fullName>
    </submittedName>
</protein>
<keyword evidence="3" id="KW-1185">Reference proteome</keyword>
<name>A0AAW1P3V9_9CHLO</name>
<dbReference type="AlphaFoldDB" id="A0AAW1P3V9"/>